<dbReference type="GO" id="GO:0016779">
    <property type="term" value="F:nucleotidyltransferase activity"/>
    <property type="evidence" value="ECO:0007669"/>
    <property type="project" value="InterPro"/>
</dbReference>
<proteinExistence type="predicted"/>
<protein>
    <recommendedName>
        <fullName evidence="1">Polymerase nucleotidyl transferase domain-containing protein</fullName>
    </recommendedName>
</protein>
<dbReference type="SUPFAM" id="SSF81301">
    <property type="entry name" value="Nucleotidyltransferase"/>
    <property type="match status" value="1"/>
</dbReference>
<keyword evidence="3" id="KW-1185">Reference proteome</keyword>
<feature type="domain" description="Polymerase nucleotidyl transferase" evidence="1">
    <location>
        <begin position="9"/>
        <end position="67"/>
    </location>
</feature>
<dbReference type="RefSeq" id="WP_188531722.1">
    <property type="nucleotide sequence ID" value="NZ_BMGR01000009.1"/>
</dbReference>
<dbReference type="InterPro" id="IPR002934">
    <property type="entry name" value="Polymerase_NTP_transf_dom"/>
</dbReference>
<evidence type="ECO:0000313" key="3">
    <source>
        <dbReference type="Proteomes" id="UP000644756"/>
    </source>
</evidence>
<dbReference type="Gene3D" id="3.30.460.10">
    <property type="entry name" value="Beta Polymerase, domain 2"/>
    <property type="match status" value="1"/>
</dbReference>
<gene>
    <name evidence="2" type="ORF">GCM10010916_28350</name>
</gene>
<evidence type="ECO:0000313" key="2">
    <source>
        <dbReference type="EMBL" id="GGG09788.1"/>
    </source>
</evidence>
<reference evidence="2" key="2">
    <citation type="submission" date="2020-09" db="EMBL/GenBank/DDBJ databases">
        <authorList>
            <person name="Sun Q."/>
            <person name="Zhou Y."/>
        </authorList>
    </citation>
    <scope>NUCLEOTIDE SEQUENCE</scope>
    <source>
        <strain evidence="2">CGMCC 1.12987</strain>
    </source>
</reference>
<dbReference type="Pfam" id="PF01909">
    <property type="entry name" value="NTP_transf_2"/>
    <property type="match status" value="1"/>
</dbReference>
<dbReference type="CDD" id="cd05403">
    <property type="entry name" value="NT_KNTase_like"/>
    <property type="match status" value="1"/>
</dbReference>
<reference evidence="2" key="1">
    <citation type="journal article" date="2014" name="Int. J. Syst. Evol. Microbiol.">
        <title>Complete genome sequence of Corynebacterium casei LMG S-19264T (=DSM 44701T), isolated from a smear-ripened cheese.</title>
        <authorList>
            <consortium name="US DOE Joint Genome Institute (JGI-PGF)"/>
            <person name="Walter F."/>
            <person name="Albersmeier A."/>
            <person name="Kalinowski J."/>
            <person name="Ruckert C."/>
        </authorList>
    </citation>
    <scope>NUCLEOTIDE SEQUENCE</scope>
    <source>
        <strain evidence="2">CGMCC 1.12987</strain>
    </source>
</reference>
<organism evidence="2 3">
    <name type="scientific">Paenibacillus abyssi</name>
    <dbReference type="NCBI Taxonomy" id="1340531"/>
    <lineage>
        <taxon>Bacteria</taxon>
        <taxon>Bacillati</taxon>
        <taxon>Bacillota</taxon>
        <taxon>Bacilli</taxon>
        <taxon>Bacillales</taxon>
        <taxon>Paenibacillaceae</taxon>
        <taxon>Paenibacillus</taxon>
    </lineage>
</organism>
<dbReference type="AlphaFoldDB" id="A0A917FX46"/>
<name>A0A917FX46_9BACL</name>
<comment type="caution">
    <text evidence="2">The sequence shown here is derived from an EMBL/GenBank/DDBJ whole genome shotgun (WGS) entry which is preliminary data.</text>
</comment>
<dbReference type="InterPro" id="IPR043519">
    <property type="entry name" value="NT_sf"/>
</dbReference>
<dbReference type="Proteomes" id="UP000644756">
    <property type="component" value="Unassembled WGS sequence"/>
</dbReference>
<accession>A0A917FX46</accession>
<evidence type="ECO:0000259" key="1">
    <source>
        <dbReference type="Pfam" id="PF01909"/>
    </source>
</evidence>
<dbReference type="EMBL" id="BMGR01000009">
    <property type="protein sequence ID" value="GGG09788.1"/>
    <property type="molecule type" value="Genomic_DNA"/>
</dbReference>
<sequence>MISSLENIVKRYVKKYYPGANVVLLAGSAAAGRATKGSDLDVLIFDEHAEDSYRLIDKKYGRIIEVFLVALRHYPYFIEEAKKSGIPSMVRMCAEGVIIIDDGQAHELIANGRKAWAEGPYPRSLDELNQVRYEITEYLDDLIHSSIRSEDLFIFNKISELLIIFILRINNRWLGSGKWAYRALEEYDPGIAAEFVRVSDLFYKAGVKDEFIQFVYQTLAPFGGTLRVGWVEGADVSEDEI</sequence>